<dbReference type="CDD" id="cd15522">
    <property type="entry name" value="PHD_TAF3"/>
    <property type="match status" value="1"/>
</dbReference>
<dbReference type="SMART" id="SM00249">
    <property type="entry name" value="PHD"/>
    <property type="match status" value="1"/>
</dbReference>
<feature type="compositionally biased region" description="Basic residues" evidence="9">
    <location>
        <begin position="446"/>
        <end position="457"/>
    </location>
</feature>
<feature type="compositionally biased region" description="Basic and acidic residues" evidence="9">
    <location>
        <begin position="847"/>
        <end position="859"/>
    </location>
</feature>
<reference evidence="11 12" key="1">
    <citation type="journal article" date="2018" name="J. Allergy Clin. Immunol.">
        <title>High-quality assembly of Dermatophagoides pteronyssinus genome and transcriptome reveals a wide range of novel allergens.</title>
        <authorList>
            <person name="Liu X.Y."/>
            <person name="Yang K.Y."/>
            <person name="Wang M.Q."/>
            <person name="Kwok J.S."/>
            <person name="Zeng X."/>
            <person name="Yang Z."/>
            <person name="Xiao X.J."/>
            <person name="Lau C.P."/>
            <person name="Li Y."/>
            <person name="Huang Z.M."/>
            <person name="Ba J.G."/>
            <person name="Yim A.K."/>
            <person name="Ouyang C.Y."/>
            <person name="Ngai S.M."/>
            <person name="Chan T.F."/>
            <person name="Leung E.L."/>
            <person name="Liu L."/>
            <person name="Liu Z.G."/>
            <person name="Tsui S.K."/>
        </authorList>
    </citation>
    <scope>NUCLEOTIDE SEQUENCE [LARGE SCALE GENOMIC DNA]</scope>
    <source>
        <strain evidence="11">Derp</strain>
    </source>
</reference>
<feature type="compositionally biased region" description="Polar residues" evidence="9">
    <location>
        <begin position="590"/>
        <end position="604"/>
    </location>
</feature>
<keyword evidence="2" id="KW-0479">Metal-binding</keyword>
<feature type="region of interest" description="Disordered" evidence="9">
    <location>
        <begin position="416"/>
        <end position="495"/>
    </location>
</feature>
<evidence type="ECO:0000256" key="6">
    <source>
        <dbReference type="ARBA" id="ARBA00023163"/>
    </source>
</evidence>
<dbReference type="InterPro" id="IPR013083">
    <property type="entry name" value="Znf_RING/FYVE/PHD"/>
</dbReference>
<feature type="compositionally biased region" description="Polar residues" evidence="9">
    <location>
        <begin position="471"/>
        <end position="491"/>
    </location>
</feature>
<organism evidence="11 12">
    <name type="scientific">Dermatophagoides pteronyssinus</name>
    <name type="common">European house dust mite</name>
    <dbReference type="NCBI Taxonomy" id="6956"/>
    <lineage>
        <taxon>Eukaryota</taxon>
        <taxon>Metazoa</taxon>
        <taxon>Ecdysozoa</taxon>
        <taxon>Arthropoda</taxon>
        <taxon>Chelicerata</taxon>
        <taxon>Arachnida</taxon>
        <taxon>Acari</taxon>
        <taxon>Acariformes</taxon>
        <taxon>Sarcoptiformes</taxon>
        <taxon>Astigmata</taxon>
        <taxon>Psoroptidia</taxon>
        <taxon>Analgoidea</taxon>
        <taxon>Pyroglyphidae</taxon>
        <taxon>Dermatophagoidinae</taxon>
        <taxon>Dermatophagoides</taxon>
    </lineage>
</organism>
<dbReference type="InterPro" id="IPR036252">
    <property type="entry name" value="Proteasome_activ_sf"/>
</dbReference>
<feature type="compositionally biased region" description="Polar residues" evidence="9">
    <location>
        <begin position="821"/>
        <end position="830"/>
    </location>
</feature>
<feature type="compositionally biased region" description="Basic and acidic residues" evidence="9">
    <location>
        <begin position="639"/>
        <end position="667"/>
    </location>
</feature>
<dbReference type="InterPro" id="IPR011011">
    <property type="entry name" value="Znf_FYVE_PHD"/>
</dbReference>
<dbReference type="PROSITE" id="PS01359">
    <property type="entry name" value="ZF_PHD_1"/>
    <property type="match status" value="1"/>
</dbReference>
<evidence type="ECO:0000256" key="5">
    <source>
        <dbReference type="ARBA" id="ARBA00023015"/>
    </source>
</evidence>
<keyword evidence="5" id="KW-0805">Transcription regulation</keyword>
<dbReference type="SUPFAM" id="SSF57903">
    <property type="entry name" value="FYVE/PHD zinc finger"/>
    <property type="match status" value="1"/>
</dbReference>
<dbReference type="InterPro" id="IPR009072">
    <property type="entry name" value="Histone-fold"/>
</dbReference>
<feature type="compositionally biased region" description="Low complexity" evidence="9">
    <location>
        <begin position="536"/>
        <end position="551"/>
    </location>
</feature>
<dbReference type="InterPro" id="IPR019787">
    <property type="entry name" value="Znf_PHD-finger"/>
</dbReference>
<dbReference type="InterPro" id="IPR001965">
    <property type="entry name" value="Znf_PHD"/>
</dbReference>
<feature type="compositionally biased region" description="Basic residues" evidence="9">
    <location>
        <begin position="1003"/>
        <end position="1012"/>
    </location>
</feature>
<feature type="compositionally biased region" description="Acidic residues" evidence="9">
    <location>
        <begin position="192"/>
        <end position="201"/>
    </location>
</feature>
<evidence type="ECO:0000256" key="4">
    <source>
        <dbReference type="ARBA" id="ARBA00022833"/>
    </source>
</evidence>
<feature type="compositionally biased region" description="Polar residues" evidence="9">
    <location>
        <begin position="271"/>
        <end position="281"/>
    </location>
</feature>
<dbReference type="Gene3D" id="3.30.40.10">
    <property type="entry name" value="Zinc/RING finger domain, C3HC4 (zinc finger)"/>
    <property type="match status" value="1"/>
</dbReference>
<feature type="compositionally biased region" description="Polar residues" evidence="9">
    <location>
        <begin position="416"/>
        <end position="426"/>
    </location>
</feature>
<evidence type="ECO:0000256" key="8">
    <source>
        <dbReference type="PROSITE-ProRule" id="PRU00146"/>
    </source>
</evidence>
<feature type="region of interest" description="Disordered" evidence="9">
    <location>
        <begin position="271"/>
        <end position="315"/>
    </location>
</feature>
<sequence>MSSSLTFQQSILRTIVSKICHDVGWHSAHTSTLNVLSDLLDHYMRRLSMLAVDAANLAGRNEPTIEDMFMAFKYIAIDMNQLKDYVLNVESSPLEFGLPVYPIPNRPSRLFDHCDPDEERPEYYDEWLPSLNCTKYIKSDSNEHDKSMISADENPVVSNSEKNAQQQHEDKPAETSNKIISDNDNAQKTDKNDDEIETETVDDDQKTKLVFKFSLGKSLDENQSNANQEGNVQNGNDNMNKLALYQSASANDLVNHLMSSKAYMRLLSNTSSGSLLPNLENQETRKTLRFPDTQRLPNDHISRENSPEPGEPENADFPVNNPLNAINNNIDLDINLKKLKKLSNVKKPIKIGSLSLDEFGESVTPSIKVKEIRSNNKERNKKEGTEKISRLKKAKLDKPLNFKFTISSEDKIVASQDNSNAETTTPVKKRQYKRKDKQPKENVERKPKKVPVKKSIQKQKASNKNDFVPSPLQNASFGSNLFPPKNSTDMTDNPFDENEAAETLVSIFEYKEAKKENNDSLSNISGNELDLDDSNSKLTSTSNKSSRLNSTIKRNKNTNQKFKSAEVINSSDDSSSDDNMDVDKNPVSLLVNQSDLDENMISTINRRRRNSNSSLSSVSSNSSKSSRSTAMIDTGMDIDDGKHVSKAFNEEHHIKNKKSGEEKSKESSKHKKNKKHSKNKHRHSEEKQHKKHKKNKDKDRDRDGAKIKEKDFKPKLNIKFGQGPLDKNQDLIEFDTLNQLPDKHPATIKEFDETKSFDFKESCLIINKNEKKSSTKSKKVEMEDRHNELVFIKDTTIKTKETKTKKNPIISVATSLFDNDSVGTSSTNKLSKSKDITVRKENKKAKNKDLDLIKGHEESPLPSSLSIKHKKERSIKDSKKEKDSIHIISKKDENQACTVISETINVTSETIDNKLWICPLCVKPDDATPMICCDTCDQWHHYYCLGIDHDPNPGGPWFCPKCFEKQKKKMEKFQKKQEKLKAKNEDNIVTITVTTNIDETSKPKRPVGRPRKNPPINLSTPQDSGLTITPIDPSPSLLVTPSMKYDHNFIKDQQRQAYLAPIEMMMMNPSTSDIGGVIEKPVQKKEICPKCQSVENLSKKTNYTMNNRRLKSKAIQLKYSGIGRSNVRNMSTIIPLDSSNLNENKEKMINDAIECVRNEIPKTLMQMDEFYNEIIKFTDDNYDKPMTENDFANIRNVWLKKLEKFWPFDCESQCESKQNSNKTFINDEKCHPYSECVRHLNNLHHQCCNHYSFLETITIFPEISSSTMISNEFIVRFSDRLRAIVIDLAEKLLKINMGFSFLIPKTEDNEESDISIEILDRVLALTSYDCSIDFDEIFNERGKLIRTINEHPQSEETCFMLKEYDHETCLQIQYELQSIMTQCYCLYDVIIKNFDKIIKSKQSYKRTDNNNINDNDNYNDDYRSALYS</sequence>
<name>A0ABQ8IX00_DERPT</name>
<evidence type="ECO:0000256" key="9">
    <source>
        <dbReference type="SAM" id="MobiDB-lite"/>
    </source>
</evidence>
<keyword evidence="7" id="KW-0539">Nucleus</keyword>
<comment type="subcellular location">
    <subcellularLocation>
        <location evidence="1">Nucleus</location>
    </subcellularLocation>
</comment>
<dbReference type="InterPro" id="IPR006565">
    <property type="entry name" value="BTP"/>
</dbReference>
<dbReference type="PROSITE" id="PS50016">
    <property type="entry name" value="ZF_PHD_2"/>
    <property type="match status" value="1"/>
</dbReference>
<feature type="compositionally biased region" description="Polar residues" evidence="9">
    <location>
        <begin position="174"/>
        <end position="184"/>
    </location>
</feature>
<evidence type="ECO:0000256" key="7">
    <source>
        <dbReference type="ARBA" id="ARBA00023242"/>
    </source>
</evidence>
<dbReference type="SUPFAM" id="SSF47216">
    <property type="entry name" value="Proteasome activator"/>
    <property type="match status" value="1"/>
</dbReference>
<keyword evidence="6" id="KW-0804">Transcription</keyword>
<feature type="compositionally biased region" description="Basic and acidic residues" evidence="9">
    <location>
        <begin position="297"/>
        <end position="306"/>
    </location>
</feature>
<dbReference type="Pfam" id="PF07524">
    <property type="entry name" value="Bromo_TP"/>
    <property type="match status" value="1"/>
</dbReference>
<dbReference type="Gene3D" id="1.10.20.10">
    <property type="entry name" value="Histone, subunit A"/>
    <property type="match status" value="1"/>
</dbReference>
<dbReference type="CDD" id="cd22916">
    <property type="entry name" value="HFD_TAF3"/>
    <property type="match status" value="1"/>
</dbReference>
<dbReference type="Pfam" id="PF02252">
    <property type="entry name" value="PA28_C"/>
    <property type="match status" value="1"/>
</dbReference>
<feature type="compositionally biased region" description="Basic and acidic residues" evidence="9">
    <location>
        <begin position="696"/>
        <end position="714"/>
    </location>
</feature>
<dbReference type="SMART" id="SM00576">
    <property type="entry name" value="BTP"/>
    <property type="match status" value="1"/>
</dbReference>
<feature type="compositionally biased region" description="Basic residues" evidence="9">
    <location>
        <begin position="427"/>
        <end position="437"/>
    </location>
</feature>
<keyword evidence="4" id="KW-0862">Zinc</keyword>
<evidence type="ECO:0000313" key="11">
    <source>
        <dbReference type="EMBL" id="KAH9414717.1"/>
    </source>
</evidence>
<evidence type="ECO:0000256" key="2">
    <source>
        <dbReference type="ARBA" id="ARBA00022723"/>
    </source>
</evidence>
<accession>A0ABQ8IX00</accession>
<feature type="compositionally biased region" description="Basic residues" evidence="9">
    <location>
        <begin position="668"/>
        <end position="682"/>
    </location>
</feature>
<dbReference type="InterPro" id="IPR003186">
    <property type="entry name" value="PA28_C"/>
</dbReference>
<evidence type="ECO:0000256" key="3">
    <source>
        <dbReference type="ARBA" id="ARBA00022771"/>
    </source>
</evidence>
<feature type="compositionally biased region" description="Low complexity" evidence="9">
    <location>
        <begin position="611"/>
        <end position="628"/>
    </location>
</feature>
<dbReference type="PANTHER" id="PTHR46452:SF1">
    <property type="entry name" value="TRANSCRIPTION INITIATION FACTOR TFIID SUBUNIT 3"/>
    <property type="match status" value="1"/>
</dbReference>
<dbReference type="Gene3D" id="1.20.120.180">
    <property type="entry name" value="Proteasome activator pa28, C-terminal domain"/>
    <property type="match status" value="1"/>
</dbReference>
<evidence type="ECO:0000313" key="12">
    <source>
        <dbReference type="Proteomes" id="UP000887458"/>
    </source>
</evidence>
<evidence type="ECO:0000259" key="10">
    <source>
        <dbReference type="PROSITE" id="PS50016"/>
    </source>
</evidence>
<keyword evidence="12" id="KW-1185">Reference proteome</keyword>
<feature type="compositionally biased region" description="Polar residues" evidence="9">
    <location>
        <begin position="1016"/>
        <end position="1027"/>
    </location>
</feature>
<proteinExistence type="predicted"/>
<feature type="region of interest" description="Disordered" evidence="9">
    <location>
        <begin position="515"/>
        <end position="724"/>
    </location>
</feature>
<feature type="region of interest" description="Disordered" evidence="9">
    <location>
        <begin position="999"/>
        <end position="1033"/>
    </location>
</feature>
<feature type="domain" description="PHD-type" evidence="10">
    <location>
        <begin position="915"/>
        <end position="965"/>
    </location>
</feature>
<feature type="region of interest" description="Disordered" evidence="9">
    <location>
        <begin position="821"/>
        <end position="881"/>
    </location>
</feature>
<dbReference type="InterPro" id="IPR019786">
    <property type="entry name" value="Zinc_finger_PHD-type_CS"/>
</dbReference>
<gene>
    <name evidence="11" type="primary">TAF3</name>
    <name evidence="11" type="ORF">DERP_008557</name>
</gene>
<dbReference type="PANTHER" id="PTHR46452">
    <property type="entry name" value="TRANSCRIPTION INITIATION FACTOR TFIID SUBUNIT 3"/>
    <property type="match status" value="1"/>
</dbReference>
<dbReference type="Pfam" id="PF00628">
    <property type="entry name" value="PHD"/>
    <property type="match status" value="1"/>
</dbReference>
<comment type="caution">
    <text evidence="11">The sequence shown here is derived from an EMBL/GenBank/DDBJ whole genome shotgun (WGS) entry which is preliminary data.</text>
</comment>
<protein>
    <submittedName>
        <fullName evidence="11">Transcription initiation factor TFIID subunit 3</fullName>
    </submittedName>
</protein>
<dbReference type="InterPro" id="IPR036997">
    <property type="entry name" value="PA28_C_sf"/>
</dbReference>
<feature type="region of interest" description="Disordered" evidence="9">
    <location>
        <begin position="151"/>
        <end position="201"/>
    </location>
</feature>
<evidence type="ECO:0000256" key="1">
    <source>
        <dbReference type="ARBA" id="ARBA00004123"/>
    </source>
</evidence>
<dbReference type="EMBL" id="NJHN03000105">
    <property type="protein sequence ID" value="KAH9414717.1"/>
    <property type="molecule type" value="Genomic_DNA"/>
</dbReference>
<dbReference type="Proteomes" id="UP000887458">
    <property type="component" value="Unassembled WGS sequence"/>
</dbReference>
<feature type="compositionally biased region" description="Polar residues" evidence="9">
    <location>
        <begin position="156"/>
        <end position="166"/>
    </location>
</feature>
<reference evidence="11 12" key="2">
    <citation type="journal article" date="2022" name="Mol. Biol. Evol.">
        <title>Comparative Genomics Reveals Insights into the Divergent Evolution of Astigmatic Mites and Household Pest Adaptations.</title>
        <authorList>
            <person name="Xiong Q."/>
            <person name="Wan A.T."/>
            <person name="Liu X."/>
            <person name="Fung C.S."/>
            <person name="Xiao X."/>
            <person name="Malainual N."/>
            <person name="Hou J."/>
            <person name="Wang L."/>
            <person name="Wang M."/>
            <person name="Yang K.Y."/>
            <person name="Cui Y."/>
            <person name="Leung E.L."/>
            <person name="Nong W."/>
            <person name="Shin S.K."/>
            <person name="Au S.W."/>
            <person name="Jeong K.Y."/>
            <person name="Chew F.T."/>
            <person name="Hui J.H."/>
            <person name="Leung T.F."/>
            <person name="Tungtrongchitr A."/>
            <person name="Zhong N."/>
            <person name="Liu Z."/>
            <person name="Tsui S.K."/>
        </authorList>
    </citation>
    <scope>NUCLEOTIDE SEQUENCE [LARGE SCALE GENOMIC DNA]</scope>
    <source>
        <strain evidence="11">Derp</strain>
    </source>
</reference>
<keyword evidence="3 8" id="KW-0863">Zinc-finger</keyword>